<gene>
    <name evidence="1" type="ORF">HARCEL1_03290</name>
</gene>
<evidence type="ECO:0000313" key="1">
    <source>
        <dbReference type="EMBL" id="AWB26808.1"/>
    </source>
</evidence>
<dbReference type="InterPro" id="IPR008551">
    <property type="entry name" value="TANGO2"/>
</dbReference>
<name>A0A2R4WZ39_9EURY</name>
<protein>
    <recommendedName>
        <fullName evidence="3">NRDE family protein</fullName>
    </recommendedName>
</protein>
<sequence>MCTIVCAHRVLADAAVAVAANRDEALDRPAEPPRARGSDPVVVAPRDREAGGTWIGSSAAGLVVALANRWTDGPAGDRSRGRLVADALAQPTLAAALRTVERDLDRRAFAPFSMLMADRQRAVLIEWTGRLRVRSLARGVHVVVNVGADGTYAASRDRPAASRRQMRVAETLRDALTARPTERASEWLDRASEWLADHHVGACVHGDGFGTRSSSLIALGSDATFRYADGPPCRTQFRDIAAPEGHL</sequence>
<evidence type="ECO:0000313" key="2">
    <source>
        <dbReference type="Proteomes" id="UP000244727"/>
    </source>
</evidence>
<reference evidence="1 2" key="1">
    <citation type="submission" date="2018-04" db="EMBL/GenBank/DDBJ databases">
        <title>Halococcoides cellulosivorans gen. nov., sp. nov., an extremely halophilic cellulose-utilizing haloarchaeon from hypersaline lakes.</title>
        <authorList>
            <person name="Sorokin D.Y."/>
            <person name="Toshchakov S.V."/>
            <person name="Samarov N.I."/>
            <person name="Korzhenkov A."/>
            <person name="Kublanov I.V."/>
        </authorList>
    </citation>
    <scope>NUCLEOTIDE SEQUENCE [LARGE SCALE GENOMIC DNA]</scope>
    <source>
        <strain evidence="1 2">HArcel1</strain>
    </source>
</reference>
<dbReference type="Pfam" id="PF05742">
    <property type="entry name" value="TANGO2"/>
    <property type="match status" value="1"/>
</dbReference>
<dbReference type="KEGG" id="harc:HARCEL1_03290"/>
<organism evidence="1 2">
    <name type="scientific">Halococcoides cellulosivorans</name>
    <dbReference type="NCBI Taxonomy" id="1679096"/>
    <lineage>
        <taxon>Archaea</taxon>
        <taxon>Methanobacteriati</taxon>
        <taxon>Methanobacteriota</taxon>
        <taxon>Stenosarchaea group</taxon>
        <taxon>Halobacteria</taxon>
        <taxon>Halobacteriales</taxon>
        <taxon>Haloarculaceae</taxon>
        <taxon>Halococcoides</taxon>
    </lineage>
</organism>
<dbReference type="AlphaFoldDB" id="A0A2R4WZ39"/>
<dbReference type="Gene3D" id="3.60.60.10">
    <property type="entry name" value="Penicillin V Acylase, Chain A"/>
    <property type="match status" value="1"/>
</dbReference>
<dbReference type="GeneID" id="36511499"/>
<proteinExistence type="predicted"/>
<dbReference type="Proteomes" id="UP000244727">
    <property type="component" value="Chromosome"/>
</dbReference>
<accession>A0A2R4WZ39</accession>
<dbReference type="RefSeq" id="WP_108381177.1">
    <property type="nucleotide sequence ID" value="NZ_CP028858.1"/>
</dbReference>
<dbReference type="PANTHER" id="PTHR17985">
    <property type="entry name" value="SER/THR-RICH PROTEIN T10 IN DGCR REGION"/>
    <property type="match status" value="1"/>
</dbReference>
<dbReference type="EMBL" id="CP028858">
    <property type="protein sequence ID" value="AWB26808.1"/>
    <property type="molecule type" value="Genomic_DNA"/>
</dbReference>
<evidence type="ECO:0008006" key="3">
    <source>
        <dbReference type="Google" id="ProtNLM"/>
    </source>
</evidence>
<dbReference type="PANTHER" id="PTHR17985:SF8">
    <property type="entry name" value="TRANSPORT AND GOLGI ORGANIZATION PROTEIN 2 HOMOLOG"/>
    <property type="match status" value="1"/>
</dbReference>
<keyword evidence="2" id="KW-1185">Reference proteome</keyword>